<dbReference type="PANTHER" id="PTHR37423:SF1">
    <property type="entry name" value="OUTER MEMBRANE PROTEIN ASSEMBLY FACTOR BAMD"/>
    <property type="match status" value="1"/>
</dbReference>
<keyword evidence="5 6" id="KW-0449">Lipoprotein</keyword>
<evidence type="ECO:0000256" key="7">
    <source>
        <dbReference type="SAM" id="MobiDB-lite"/>
    </source>
</evidence>
<proteinExistence type="inferred from homology"/>
<keyword evidence="2 6" id="KW-0472">Membrane</keyword>
<reference evidence="9 10" key="1">
    <citation type="submission" date="2018-07" db="EMBL/GenBank/DDBJ databases">
        <title>Genome sequencing of Moraxellaceae gen. HYN0046.</title>
        <authorList>
            <person name="Kim M."/>
            <person name="Yi H."/>
        </authorList>
    </citation>
    <scope>NUCLEOTIDE SEQUENCE [LARGE SCALE GENOMIC DNA]</scope>
    <source>
        <strain evidence="9 10">HYN0046</strain>
    </source>
</reference>
<comment type="subunit">
    <text evidence="6">Part of the Bam complex.</text>
</comment>
<sequence>MSLPRLTGLVVPVVLSGSLLLSACSSLFSKDADRKKDAGPTQTEQGYYQSAQRYLGDARFSDATKDLEALETYYPVGAYTEQSQLDLMYARFRNSDYPGAITAADRFIKLYPQNPQVDYAYYLRGVANMETGSDVLLRYTNLNSAHRDTGYLRAAYDNFRDLVTKFPQSGYAPDAAQRMRFITNQFAEGEMNVARYNVKRKAYVAAVQRARWVVEYYQETPQVPEALATLVYSYQQLGMNDLANQYLDLLKTNYPKLVHGDTVNLAEARGEASWVNKMTLGILGKPAATIVPNGPADQTVKTPIPSSDVNAPAQPTTLQKTGQVLSKVGHGVTRWFGTLFSGGDNSEMGESNNAPASRATSPSQISSASPAASTKP</sequence>
<dbReference type="GO" id="GO:0051205">
    <property type="term" value="P:protein insertion into membrane"/>
    <property type="evidence" value="ECO:0007669"/>
    <property type="project" value="UniProtKB-UniRule"/>
</dbReference>
<evidence type="ECO:0000256" key="6">
    <source>
        <dbReference type="HAMAP-Rule" id="MF_00922"/>
    </source>
</evidence>
<keyword evidence="3 6" id="KW-0564">Palmitate</keyword>
<dbReference type="AlphaFoldDB" id="A0A345P4K3"/>
<evidence type="ECO:0000313" key="10">
    <source>
        <dbReference type="Proteomes" id="UP000253940"/>
    </source>
</evidence>
<dbReference type="KEGG" id="mbah:HYN46_04735"/>
<dbReference type="PROSITE" id="PS51257">
    <property type="entry name" value="PROKAR_LIPOPROTEIN"/>
    <property type="match status" value="1"/>
</dbReference>
<dbReference type="Gene3D" id="1.25.40.10">
    <property type="entry name" value="Tetratricopeptide repeat domain"/>
    <property type="match status" value="1"/>
</dbReference>
<dbReference type="GO" id="GO:1990063">
    <property type="term" value="C:Bam protein complex"/>
    <property type="evidence" value="ECO:0007669"/>
    <property type="project" value="TreeGrafter"/>
</dbReference>
<evidence type="ECO:0000256" key="3">
    <source>
        <dbReference type="ARBA" id="ARBA00023139"/>
    </source>
</evidence>
<organism evidence="9 10">
    <name type="scientific">Aquirhabdus parva</name>
    <dbReference type="NCBI Taxonomy" id="2283318"/>
    <lineage>
        <taxon>Bacteria</taxon>
        <taxon>Pseudomonadati</taxon>
        <taxon>Pseudomonadota</taxon>
        <taxon>Gammaproteobacteria</taxon>
        <taxon>Moraxellales</taxon>
        <taxon>Moraxellaceae</taxon>
        <taxon>Aquirhabdus</taxon>
    </lineage>
</organism>
<keyword evidence="1 6" id="KW-0732">Signal</keyword>
<dbReference type="SUPFAM" id="SSF48452">
    <property type="entry name" value="TPR-like"/>
    <property type="match status" value="1"/>
</dbReference>
<evidence type="ECO:0000256" key="2">
    <source>
        <dbReference type="ARBA" id="ARBA00023136"/>
    </source>
</evidence>
<comment type="subcellular location">
    <subcellularLocation>
        <location evidence="6">Cell outer membrane</location>
        <topology evidence="6">Lipid-anchor</topology>
    </subcellularLocation>
</comment>
<dbReference type="NCBIfam" id="TIGR03302">
    <property type="entry name" value="OM_YfiO"/>
    <property type="match status" value="1"/>
</dbReference>
<accession>A0A345P4K3</accession>
<dbReference type="CDD" id="cd15830">
    <property type="entry name" value="BamD"/>
    <property type="match status" value="1"/>
</dbReference>
<dbReference type="Proteomes" id="UP000253940">
    <property type="component" value="Chromosome"/>
</dbReference>
<protein>
    <recommendedName>
        <fullName evidence="6">Outer membrane protein assembly factor BamD</fullName>
    </recommendedName>
</protein>
<feature type="region of interest" description="Disordered" evidence="7">
    <location>
        <begin position="342"/>
        <end position="376"/>
    </location>
</feature>
<keyword evidence="4 6" id="KW-0998">Cell outer membrane</keyword>
<dbReference type="InterPro" id="IPR017689">
    <property type="entry name" value="BamD"/>
</dbReference>
<name>A0A345P4K3_9GAMM</name>
<comment type="similarity">
    <text evidence="6">Belongs to the BamD family.</text>
</comment>
<dbReference type="OrthoDB" id="9779191at2"/>
<evidence type="ECO:0000313" key="9">
    <source>
        <dbReference type="EMBL" id="AXI02212.1"/>
    </source>
</evidence>
<dbReference type="HAMAP" id="MF_00922">
    <property type="entry name" value="OM_assembly_BamD"/>
    <property type="match status" value="1"/>
</dbReference>
<gene>
    <name evidence="6" type="primary">bamD</name>
    <name evidence="9" type="ORF">HYN46_04735</name>
</gene>
<feature type="compositionally biased region" description="Low complexity" evidence="7">
    <location>
        <begin position="356"/>
        <end position="376"/>
    </location>
</feature>
<keyword evidence="10" id="KW-1185">Reference proteome</keyword>
<dbReference type="EMBL" id="CP031222">
    <property type="protein sequence ID" value="AXI02212.1"/>
    <property type="molecule type" value="Genomic_DNA"/>
</dbReference>
<dbReference type="Pfam" id="PF13525">
    <property type="entry name" value="YfiO"/>
    <property type="match status" value="1"/>
</dbReference>
<feature type="domain" description="Outer membrane lipoprotein BamD-like" evidence="8">
    <location>
        <begin position="43"/>
        <end position="245"/>
    </location>
</feature>
<dbReference type="PANTHER" id="PTHR37423">
    <property type="entry name" value="SOLUBLE LYTIC MUREIN TRANSGLYCOSYLASE-RELATED"/>
    <property type="match status" value="1"/>
</dbReference>
<comment type="function">
    <text evidence="6">Part of the outer membrane protein assembly complex, which is involved in assembly and insertion of beta-barrel proteins into the outer membrane.</text>
</comment>
<dbReference type="GO" id="GO:0043165">
    <property type="term" value="P:Gram-negative-bacterium-type cell outer membrane assembly"/>
    <property type="evidence" value="ECO:0007669"/>
    <property type="project" value="UniProtKB-UniRule"/>
</dbReference>
<dbReference type="InterPro" id="IPR039565">
    <property type="entry name" value="BamD-like"/>
</dbReference>
<dbReference type="InterPro" id="IPR011990">
    <property type="entry name" value="TPR-like_helical_dom_sf"/>
</dbReference>
<dbReference type="RefSeq" id="WP_114898322.1">
    <property type="nucleotide sequence ID" value="NZ_CP031222.1"/>
</dbReference>
<evidence type="ECO:0000256" key="5">
    <source>
        <dbReference type="ARBA" id="ARBA00023288"/>
    </source>
</evidence>
<evidence type="ECO:0000256" key="1">
    <source>
        <dbReference type="ARBA" id="ARBA00022729"/>
    </source>
</evidence>
<evidence type="ECO:0000259" key="8">
    <source>
        <dbReference type="Pfam" id="PF13525"/>
    </source>
</evidence>
<evidence type="ECO:0000256" key="4">
    <source>
        <dbReference type="ARBA" id="ARBA00023237"/>
    </source>
</evidence>